<evidence type="ECO:0000313" key="7">
    <source>
        <dbReference type="Proteomes" id="UP000189703"/>
    </source>
</evidence>
<evidence type="ECO:0000313" key="8">
    <source>
        <dbReference type="RefSeq" id="XP_010275850.1"/>
    </source>
</evidence>
<reference evidence="8" key="1">
    <citation type="submission" date="2025-08" db="UniProtKB">
        <authorList>
            <consortium name="RefSeq"/>
        </authorList>
    </citation>
    <scope>IDENTIFICATION</scope>
</reference>
<gene>
    <name evidence="8" type="primary">LOC104610774</name>
</gene>
<dbReference type="Gene3D" id="2.170.150.80">
    <property type="entry name" value="NAC domain"/>
    <property type="match status" value="1"/>
</dbReference>
<accession>A0A1U8BG55</accession>
<proteinExistence type="predicted"/>
<name>A0A1U8BG55_NELNU</name>
<evidence type="ECO:0000256" key="5">
    <source>
        <dbReference type="SAM" id="MobiDB-lite"/>
    </source>
</evidence>
<dbReference type="SUPFAM" id="SSF101941">
    <property type="entry name" value="NAC domain"/>
    <property type="match status" value="1"/>
</dbReference>
<keyword evidence="4" id="KW-0539">Nucleus</keyword>
<dbReference type="InParanoid" id="A0A1U8BG55"/>
<dbReference type="InterPro" id="IPR036093">
    <property type="entry name" value="NAC_dom_sf"/>
</dbReference>
<keyword evidence="7" id="KW-1185">Reference proteome</keyword>
<feature type="compositionally biased region" description="Low complexity" evidence="5">
    <location>
        <begin position="1"/>
        <end position="18"/>
    </location>
</feature>
<dbReference type="Pfam" id="PF02365">
    <property type="entry name" value="NAM"/>
    <property type="match status" value="1"/>
</dbReference>
<dbReference type="STRING" id="4432.A0A1U8BG55"/>
<keyword evidence="1" id="KW-0805">Transcription regulation</keyword>
<evidence type="ECO:0000256" key="4">
    <source>
        <dbReference type="ARBA" id="ARBA00023242"/>
    </source>
</evidence>
<dbReference type="GeneID" id="104610774"/>
<feature type="region of interest" description="Disordered" evidence="5">
    <location>
        <begin position="339"/>
        <end position="361"/>
    </location>
</feature>
<evidence type="ECO:0000256" key="3">
    <source>
        <dbReference type="ARBA" id="ARBA00023163"/>
    </source>
</evidence>
<dbReference type="RefSeq" id="XP_010275850.1">
    <property type="nucleotide sequence ID" value="XM_010277548.1"/>
</dbReference>
<sequence length="442" mass="50470">MEDVSSSSPTSVKSPSKTSDSRGDVDFSDIPPGFRFTPSDEELVVFYLQKMLLEERLPANKIEVVSLYDYSPQALTEKHKPYVRQKEWYFFTHRDRKYRNGSRPNRSAGDGYWKATGADKSIYSNGVHVGYKKALVFYKGKPPKGEKTNWIMHEYRIAEYINPRPKEKRHDMRLDDFVLCKIYKKPEKSATTRVAGDPEKAKVDGEAREISNNYCDLDIPYTQSSFYDEYISMHKEDAEQNFYTNEGIPDQPLQHSNLEYRQNFPNNDQRFTNMGLLHGSAELDLDYWNSNSNLHTNGADSPWKSVQGSCNDLFRQLSDFMHDTLSPFIAEASFVQPELKTDQGDDSTVPPMPPLRRRRIDASPSPLNYNFVDVPLLPLQPSNQNFVGDPLVELLSENHVGVPPLPPVLQPSQADAPPLPPPNQNNGGVPPEPQQQFHGRRR</sequence>
<dbReference type="Proteomes" id="UP000189703">
    <property type="component" value="Unplaced"/>
</dbReference>
<dbReference type="PANTHER" id="PTHR31719:SF94">
    <property type="entry name" value="PROTEIN ATAF2"/>
    <property type="match status" value="1"/>
</dbReference>
<feature type="region of interest" description="Disordered" evidence="5">
    <location>
        <begin position="401"/>
        <end position="442"/>
    </location>
</feature>
<dbReference type="OMA" id="FHMPDGI"/>
<evidence type="ECO:0000256" key="2">
    <source>
        <dbReference type="ARBA" id="ARBA00023125"/>
    </source>
</evidence>
<keyword evidence="2" id="KW-0238">DNA-binding</keyword>
<feature type="region of interest" description="Disordered" evidence="5">
    <location>
        <begin position="1"/>
        <end position="26"/>
    </location>
</feature>
<dbReference type="AlphaFoldDB" id="A0A1U8BG55"/>
<dbReference type="GO" id="GO:0006355">
    <property type="term" value="P:regulation of DNA-templated transcription"/>
    <property type="evidence" value="ECO:0007669"/>
    <property type="project" value="InterPro"/>
</dbReference>
<evidence type="ECO:0000256" key="1">
    <source>
        <dbReference type="ARBA" id="ARBA00023015"/>
    </source>
</evidence>
<evidence type="ECO:0000259" key="6">
    <source>
        <dbReference type="PROSITE" id="PS51005"/>
    </source>
</evidence>
<feature type="domain" description="NAC" evidence="6">
    <location>
        <begin position="30"/>
        <end position="185"/>
    </location>
</feature>
<dbReference type="OrthoDB" id="1424968at2759"/>
<protein>
    <submittedName>
        <fullName evidence="8">NAC domain-containing protein 26-like</fullName>
    </submittedName>
</protein>
<dbReference type="GO" id="GO:0003677">
    <property type="term" value="F:DNA binding"/>
    <property type="evidence" value="ECO:0007669"/>
    <property type="project" value="UniProtKB-KW"/>
</dbReference>
<keyword evidence="3" id="KW-0804">Transcription</keyword>
<dbReference type="PROSITE" id="PS51005">
    <property type="entry name" value="NAC"/>
    <property type="match status" value="1"/>
</dbReference>
<dbReference type="InterPro" id="IPR003441">
    <property type="entry name" value="NAC-dom"/>
</dbReference>
<dbReference type="PANTHER" id="PTHR31719">
    <property type="entry name" value="NAC TRANSCRIPTION FACTOR 56"/>
    <property type="match status" value="1"/>
</dbReference>
<organism evidence="7 8">
    <name type="scientific">Nelumbo nucifera</name>
    <name type="common">Sacred lotus</name>
    <dbReference type="NCBI Taxonomy" id="4432"/>
    <lineage>
        <taxon>Eukaryota</taxon>
        <taxon>Viridiplantae</taxon>
        <taxon>Streptophyta</taxon>
        <taxon>Embryophyta</taxon>
        <taxon>Tracheophyta</taxon>
        <taxon>Spermatophyta</taxon>
        <taxon>Magnoliopsida</taxon>
        <taxon>Proteales</taxon>
        <taxon>Nelumbonaceae</taxon>
        <taxon>Nelumbo</taxon>
    </lineage>
</organism>
<dbReference type="KEGG" id="nnu:104610774"/>
<dbReference type="eggNOG" id="ENOG502RZK3">
    <property type="taxonomic scope" value="Eukaryota"/>
</dbReference>